<dbReference type="STRING" id="665126.ABB55_26070"/>
<dbReference type="PROSITE" id="PS51197">
    <property type="entry name" value="HTH_RRF2_2"/>
    <property type="match status" value="1"/>
</dbReference>
<proteinExistence type="predicted"/>
<gene>
    <name evidence="2" type="ORF">ABB55_26070</name>
</gene>
<evidence type="ECO:0000313" key="2">
    <source>
        <dbReference type="EMBL" id="KPL55274.1"/>
    </source>
</evidence>
<evidence type="ECO:0000313" key="3">
    <source>
        <dbReference type="Proteomes" id="UP000048984"/>
    </source>
</evidence>
<dbReference type="OrthoDB" id="9802344at2"/>
<reference evidence="2 3" key="2">
    <citation type="submission" date="2015-10" db="EMBL/GenBank/DDBJ databases">
        <title>Draft Genome Sequence of Prosthecomicrobium hirschii ATCC 27832.</title>
        <authorList>
            <person name="Daniel J."/>
            <person name="Givan S.A."/>
            <person name="Brun Y.V."/>
            <person name="Brown P.J."/>
        </authorList>
    </citation>
    <scope>NUCLEOTIDE SEQUENCE [LARGE SCALE GENOMIC DNA]</scope>
    <source>
        <strain evidence="2 3">16</strain>
    </source>
</reference>
<dbReference type="PANTHER" id="PTHR33221:SF5">
    <property type="entry name" value="HTH-TYPE TRANSCRIPTIONAL REGULATOR ISCR"/>
    <property type="match status" value="1"/>
</dbReference>
<accession>A0A0P6WFR0</accession>
<name>A0A0P6WFR0_9HYPH</name>
<dbReference type="GO" id="GO:0003677">
    <property type="term" value="F:DNA binding"/>
    <property type="evidence" value="ECO:0007669"/>
    <property type="project" value="UniProtKB-KW"/>
</dbReference>
<dbReference type="EMBL" id="LJYW01000001">
    <property type="protein sequence ID" value="KPL55274.1"/>
    <property type="molecule type" value="Genomic_DNA"/>
</dbReference>
<reference evidence="2 3" key="1">
    <citation type="submission" date="2015-09" db="EMBL/GenBank/DDBJ databases">
        <authorList>
            <person name="Jackson K.R."/>
            <person name="Lunt B.L."/>
            <person name="Fisher J.N.B."/>
            <person name="Gardner A.V."/>
            <person name="Bailey M.E."/>
            <person name="Deus L.M."/>
            <person name="Earl A.S."/>
            <person name="Gibby P.D."/>
            <person name="Hartmann K.A."/>
            <person name="Liu J.E."/>
            <person name="Manci A.M."/>
            <person name="Nielsen D.A."/>
            <person name="Solomon M.B."/>
            <person name="Breakwell D.P."/>
            <person name="Burnett S.H."/>
            <person name="Grose J.H."/>
        </authorList>
    </citation>
    <scope>NUCLEOTIDE SEQUENCE [LARGE SCALE GENOMIC DNA]</scope>
    <source>
        <strain evidence="2 3">16</strain>
    </source>
</reference>
<keyword evidence="3" id="KW-1185">Reference proteome</keyword>
<dbReference type="PROSITE" id="PS01332">
    <property type="entry name" value="HTH_RRF2_1"/>
    <property type="match status" value="1"/>
</dbReference>
<organism evidence="2 3">
    <name type="scientific">Prosthecodimorpha hirschii</name>
    <dbReference type="NCBI Taxonomy" id="665126"/>
    <lineage>
        <taxon>Bacteria</taxon>
        <taxon>Pseudomonadati</taxon>
        <taxon>Pseudomonadota</taxon>
        <taxon>Alphaproteobacteria</taxon>
        <taxon>Hyphomicrobiales</taxon>
        <taxon>Ancalomicrobiaceae</taxon>
        <taxon>Prosthecodimorpha</taxon>
    </lineage>
</organism>
<dbReference type="InterPro" id="IPR036390">
    <property type="entry name" value="WH_DNA-bd_sf"/>
</dbReference>
<dbReference type="RefSeq" id="WP_054361440.1">
    <property type="nucleotide sequence ID" value="NZ_JAPCYQ010000001.1"/>
</dbReference>
<dbReference type="PANTHER" id="PTHR33221">
    <property type="entry name" value="WINGED HELIX-TURN-HELIX TRANSCRIPTIONAL REGULATOR, RRF2 FAMILY"/>
    <property type="match status" value="1"/>
</dbReference>
<dbReference type="Proteomes" id="UP000048984">
    <property type="component" value="Unassembled WGS sequence"/>
</dbReference>
<protein>
    <submittedName>
        <fullName evidence="2">Rrf2 family transcriptional regulator</fullName>
    </submittedName>
</protein>
<dbReference type="NCBIfam" id="TIGR00738">
    <property type="entry name" value="rrf2_super"/>
    <property type="match status" value="1"/>
</dbReference>
<dbReference type="SUPFAM" id="SSF46785">
    <property type="entry name" value="Winged helix' DNA-binding domain"/>
    <property type="match status" value="1"/>
</dbReference>
<dbReference type="InterPro" id="IPR000944">
    <property type="entry name" value="Tscrpt_reg_Rrf2"/>
</dbReference>
<dbReference type="Gene3D" id="1.10.10.10">
    <property type="entry name" value="Winged helix-like DNA-binding domain superfamily/Winged helix DNA-binding domain"/>
    <property type="match status" value="1"/>
</dbReference>
<dbReference type="GO" id="GO:0005829">
    <property type="term" value="C:cytosol"/>
    <property type="evidence" value="ECO:0007669"/>
    <property type="project" value="TreeGrafter"/>
</dbReference>
<dbReference type="AlphaFoldDB" id="A0A0P6WFR0"/>
<keyword evidence="1" id="KW-0238">DNA-binding</keyword>
<evidence type="ECO:0000256" key="1">
    <source>
        <dbReference type="ARBA" id="ARBA00023125"/>
    </source>
</evidence>
<sequence length="151" mass="16441">MISQKARYAFKALIALARIGHGASLQAREISAQENVPQSFLEQILLDLKRAGIIGSRRGREGGYTLIKDPTTISFGQVLRLIDGPVAPLPCLSRTAYRRCEDCADEGRCEVRRVFARIYDAQVEILDSTSIGDALLAGPAPEMLAPLLEAS</sequence>
<dbReference type="InterPro" id="IPR030489">
    <property type="entry name" value="TR_Rrf2-type_CS"/>
</dbReference>
<dbReference type="GO" id="GO:0003700">
    <property type="term" value="F:DNA-binding transcription factor activity"/>
    <property type="evidence" value="ECO:0007669"/>
    <property type="project" value="TreeGrafter"/>
</dbReference>
<dbReference type="InterPro" id="IPR036388">
    <property type="entry name" value="WH-like_DNA-bd_sf"/>
</dbReference>
<dbReference type="Pfam" id="PF02082">
    <property type="entry name" value="Rrf2"/>
    <property type="match status" value="1"/>
</dbReference>
<comment type="caution">
    <text evidence="2">The sequence shown here is derived from an EMBL/GenBank/DDBJ whole genome shotgun (WGS) entry which is preliminary data.</text>
</comment>